<reference evidence="1 2" key="1">
    <citation type="submission" date="2017-01" db="EMBL/GenBank/DDBJ databases">
        <authorList>
            <person name="Mah S.A."/>
            <person name="Swanson W.J."/>
            <person name="Moy G.W."/>
            <person name="Vacquier V.D."/>
        </authorList>
    </citation>
    <scope>NUCLEOTIDE SEQUENCE [LARGE SCALE GENOMIC DNA]</scope>
    <source>
        <strain evidence="1 2">DSM 11589</strain>
    </source>
</reference>
<dbReference type="NCBIfam" id="TIGR02935">
    <property type="entry name" value="NifX-associated nitrogen fixation protein"/>
    <property type="match status" value="1"/>
</dbReference>
<dbReference type="STRING" id="80876.SAMN05421779_101313"/>
<dbReference type="Proteomes" id="UP000185678">
    <property type="component" value="Unassembled WGS sequence"/>
</dbReference>
<dbReference type="RefSeq" id="WP_076398292.1">
    <property type="nucleotide sequence ID" value="NZ_FTOA01000001.1"/>
</dbReference>
<proteinExistence type="predicted"/>
<protein>
    <submittedName>
        <fullName evidence="1">Probable nitrogen fixation protein</fullName>
    </submittedName>
</protein>
<sequence length="159" mass="17850">MSQDVMELSAEEQDVFKTSAFLQELVKQVRAQDTYGTWEGKSDAVVLADFIVTKEQRKQMPIIGDPDPDVIWRIERFYNAVGLALERQTGLIAGPMIKIGHEGFGRLLMTTGRLVVISKTLRDVHRFGFETYVKLAEAGDKTIGEAIGWIEKHPDVARA</sequence>
<dbReference type="AlphaFoldDB" id="A0A1N7ILC5"/>
<dbReference type="Pfam" id="PF03270">
    <property type="entry name" value="DUF269"/>
    <property type="match status" value="1"/>
</dbReference>
<gene>
    <name evidence="1" type="ORF">SAMN05421779_101313</name>
</gene>
<organism evidence="1 2">
    <name type="scientific">Insolitispirillum peregrinum</name>
    <dbReference type="NCBI Taxonomy" id="80876"/>
    <lineage>
        <taxon>Bacteria</taxon>
        <taxon>Pseudomonadati</taxon>
        <taxon>Pseudomonadota</taxon>
        <taxon>Alphaproteobacteria</taxon>
        <taxon>Rhodospirillales</taxon>
        <taxon>Novispirillaceae</taxon>
        <taxon>Insolitispirillum</taxon>
    </lineage>
</organism>
<dbReference type="PIRSF" id="PIRSF005788">
    <property type="entry name" value="NifK"/>
    <property type="match status" value="1"/>
</dbReference>
<dbReference type="InterPro" id="IPR004952">
    <property type="entry name" value="NifX-assoc_nitrogen_fix"/>
</dbReference>
<keyword evidence="2" id="KW-1185">Reference proteome</keyword>
<dbReference type="EMBL" id="FTOA01000001">
    <property type="protein sequence ID" value="SIS37874.1"/>
    <property type="molecule type" value="Genomic_DNA"/>
</dbReference>
<dbReference type="OrthoDB" id="9808545at2"/>
<name>A0A1N7ILC5_9PROT</name>
<accession>A0A1N7ILC5</accession>
<dbReference type="Gene3D" id="1.10.3100.20">
    <property type="entry name" value="Protein of unknown function DUF269"/>
    <property type="match status" value="1"/>
</dbReference>
<evidence type="ECO:0000313" key="1">
    <source>
        <dbReference type="EMBL" id="SIS37874.1"/>
    </source>
</evidence>
<evidence type="ECO:0000313" key="2">
    <source>
        <dbReference type="Proteomes" id="UP000185678"/>
    </source>
</evidence>